<accession>A0ABR6L8T5</accession>
<protein>
    <submittedName>
        <fullName evidence="7">Membrane-bound inhibitor of C-type lysozyme</fullName>
    </submittedName>
</protein>
<dbReference type="Gene3D" id="2.40.128.200">
    <property type="match status" value="1"/>
</dbReference>
<evidence type="ECO:0000259" key="6">
    <source>
        <dbReference type="Pfam" id="PF09864"/>
    </source>
</evidence>
<evidence type="ECO:0000256" key="4">
    <source>
        <dbReference type="ARBA" id="ARBA00023288"/>
    </source>
</evidence>
<evidence type="ECO:0000256" key="2">
    <source>
        <dbReference type="ARBA" id="ARBA00023136"/>
    </source>
</evidence>
<keyword evidence="8" id="KW-1185">Reference proteome</keyword>
<proteinExistence type="predicted"/>
<feature type="signal peptide" evidence="5">
    <location>
        <begin position="1"/>
        <end position="19"/>
    </location>
</feature>
<dbReference type="Proteomes" id="UP000539538">
    <property type="component" value="Unassembled WGS sequence"/>
</dbReference>
<evidence type="ECO:0000313" key="7">
    <source>
        <dbReference type="EMBL" id="MBB4653224.1"/>
    </source>
</evidence>
<dbReference type="InterPro" id="IPR036328">
    <property type="entry name" value="MliC_sf"/>
</dbReference>
<gene>
    <name evidence="7" type="ORF">GGQ99_005009</name>
</gene>
<evidence type="ECO:0000256" key="5">
    <source>
        <dbReference type="SAM" id="SignalP"/>
    </source>
</evidence>
<feature type="domain" description="C-type lysozyme inhibitor" evidence="6">
    <location>
        <begin position="39"/>
        <end position="103"/>
    </location>
</feature>
<dbReference type="EMBL" id="JACHOT010000011">
    <property type="protein sequence ID" value="MBB4653224.1"/>
    <property type="molecule type" value="Genomic_DNA"/>
</dbReference>
<reference evidence="7 8" key="1">
    <citation type="submission" date="2020-08" db="EMBL/GenBank/DDBJ databases">
        <title>Genomic Encyclopedia of Type Strains, Phase IV (KMG-IV): sequencing the most valuable type-strain genomes for metagenomic binning, comparative biology and taxonomic classification.</title>
        <authorList>
            <person name="Goeker M."/>
        </authorList>
    </citation>
    <scope>NUCLEOTIDE SEQUENCE [LARGE SCALE GENOMIC DNA]</scope>
    <source>
        <strain evidence="7 8">DSM 7050</strain>
    </source>
</reference>
<dbReference type="Pfam" id="PF09864">
    <property type="entry name" value="MliC"/>
    <property type="match status" value="1"/>
</dbReference>
<keyword evidence="3" id="KW-0564">Palmitate</keyword>
<dbReference type="SUPFAM" id="SSF141488">
    <property type="entry name" value="YdhA-like"/>
    <property type="match status" value="1"/>
</dbReference>
<evidence type="ECO:0000313" key="8">
    <source>
        <dbReference type="Proteomes" id="UP000539538"/>
    </source>
</evidence>
<feature type="chain" id="PRO_5045637589" evidence="5">
    <location>
        <begin position="20"/>
        <end position="116"/>
    </location>
</feature>
<dbReference type="RefSeq" id="WP_183264585.1">
    <property type="nucleotide sequence ID" value="NZ_BAAAVZ010000020.1"/>
</dbReference>
<name>A0ABR6L8T5_9HYPH</name>
<evidence type="ECO:0000256" key="1">
    <source>
        <dbReference type="ARBA" id="ARBA00022729"/>
    </source>
</evidence>
<keyword evidence="2" id="KW-0472">Membrane</keyword>
<sequence length="116" mass="12218">MRLFLAALVLTSVADTASATTVTFELPGNAAVDRQTASYKCGDRDVKAEYINAGSNSLAVLTMGDEIVVAVTVLSGSGAKYAGQQYVWWTKGNSADLYDLTKGEDAPPVFSCTAEK</sequence>
<keyword evidence="4" id="KW-0449">Lipoprotein</keyword>
<evidence type="ECO:0000256" key="3">
    <source>
        <dbReference type="ARBA" id="ARBA00023139"/>
    </source>
</evidence>
<dbReference type="InterPro" id="IPR018660">
    <property type="entry name" value="MliC"/>
</dbReference>
<comment type="caution">
    <text evidence="7">The sequence shown here is derived from an EMBL/GenBank/DDBJ whole genome shotgun (WGS) entry which is preliminary data.</text>
</comment>
<organism evidence="7 8">
    <name type="scientific">Aminobacter niigataensis</name>
    <dbReference type="NCBI Taxonomy" id="83265"/>
    <lineage>
        <taxon>Bacteria</taxon>
        <taxon>Pseudomonadati</taxon>
        <taxon>Pseudomonadota</taxon>
        <taxon>Alphaproteobacteria</taxon>
        <taxon>Hyphomicrobiales</taxon>
        <taxon>Phyllobacteriaceae</taxon>
        <taxon>Aminobacter</taxon>
    </lineage>
</organism>
<keyword evidence="1 5" id="KW-0732">Signal</keyword>